<dbReference type="Proteomes" id="UP000823775">
    <property type="component" value="Unassembled WGS sequence"/>
</dbReference>
<protein>
    <submittedName>
        <fullName evidence="1">Uncharacterized protein</fullName>
    </submittedName>
</protein>
<dbReference type="EMBL" id="JACEIK010000204">
    <property type="protein sequence ID" value="MCD7452305.1"/>
    <property type="molecule type" value="Genomic_DNA"/>
</dbReference>
<evidence type="ECO:0000313" key="1">
    <source>
        <dbReference type="EMBL" id="MCD7452305.1"/>
    </source>
</evidence>
<sequence>WHLLQNFKLVSVAHSQAQAYGRTVAGCFFCWYLDENLLAPAFIVVLTAKSAATHFHILNMVLGDFHYLLFGMVLSWEAYPTLF</sequence>
<comment type="caution">
    <text evidence="1">The sequence shown here is derived from an EMBL/GenBank/DDBJ whole genome shotgun (WGS) entry which is preliminary data.</text>
</comment>
<gene>
    <name evidence="1" type="ORF">HAX54_016137</name>
</gene>
<feature type="non-terminal residue" evidence="1">
    <location>
        <position position="1"/>
    </location>
</feature>
<evidence type="ECO:0000313" key="2">
    <source>
        <dbReference type="Proteomes" id="UP000823775"/>
    </source>
</evidence>
<proteinExistence type="predicted"/>
<accession>A0ABS8RZP4</accession>
<name>A0ABS8RZP4_DATST</name>
<organism evidence="1 2">
    <name type="scientific">Datura stramonium</name>
    <name type="common">Jimsonweed</name>
    <name type="synonym">Common thornapple</name>
    <dbReference type="NCBI Taxonomy" id="4076"/>
    <lineage>
        <taxon>Eukaryota</taxon>
        <taxon>Viridiplantae</taxon>
        <taxon>Streptophyta</taxon>
        <taxon>Embryophyta</taxon>
        <taxon>Tracheophyta</taxon>
        <taxon>Spermatophyta</taxon>
        <taxon>Magnoliopsida</taxon>
        <taxon>eudicotyledons</taxon>
        <taxon>Gunneridae</taxon>
        <taxon>Pentapetalae</taxon>
        <taxon>asterids</taxon>
        <taxon>lamiids</taxon>
        <taxon>Solanales</taxon>
        <taxon>Solanaceae</taxon>
        <taxon>Solanoideae</taxon>
        <taxon>Datureae</taxon>
        <taxon>Datura</taxon>
    </lineage>
</organism>
<reference evidence="1 2" key="1">
    <citation type="journal article" date="2021" name="BMC Genomics">
        <title>Datura genome reveals duplications of psychoactive alkaloid biosynthetic genes and high mutation rate following tissue culture.</title>
        <authorList>
            <person name="Rajewski A."/>
            <person name="Carter-House D."/>
            <person name="Stajich J."/>
            <person name="Litt A."/>
        </authorList>
    </citation>
    <scope>NUCLEOTIDE SEQUENCE [LARGE SCALE GENOMIC DNA]</scope>
    <source>
        <strain evidence="1">AR-01</strain>
    </source>
</reference>
<keyword evidence="2" id="KW-1185">Reference proteome</keyword>